<dbReference type="HOGENOM" id="CLU_031365_2_0_9"/>
<accession>G7WI86</accession>
<dbReference type="PANTHER" id="PTHR30482">
    <property type="entry name" value="HIGH-AFFINITY BRANCHED-CHAIN AMINO ACID TRANSPORT SYSTEM PERMEASE"/>
    <property type="match status" value="1"/>
</dbReference>
<dbReference type="AlphaFoldDB" id="G7WI86"/>
<dbReference type="KEGG" id="dor:Desor_3012"/>
<keyword evidence="8" id="KW-1185">Reference proteome</keyword>
<dbReference type="PATRIC" id="fig|768706.3.peg.3027"/>
<dbReference type="GO" id="GO:0015658">
    <property type="term" value="F:branched-chain amino acid transmembrane transporter activity"/>
    <property type="evidence" value="ECO:0007669"/>
    <property type="project" value="InterPro"/>
</dbReference>
<dbReference type="RefSeq" id="WP_014185342.1">
    <property type="nucleotide sequence ID" value="NC_016584.1"/>
</dbReference>
<dbReference type="OrthoDB" id="9789927at2"/>
<feature type="transmembrane region" description="Helical" evidence="6">
    <location>
        <begin position="206"/>
        <end position="224"/>
    </location>
</feature>
<evidence type="ECO:0000313" key="7">
    <source>
        <dbReference type="EMBL" id="AET68534.1"/>
    </source>
</evidence>
<feature type="transmembrane region" description="Helical" evidence="6">
    <location>
        <begin position="152"/>
        <end position="173"/>
    </location>
</feature>
<dbReference type="eggNOG" id="COG4177">
    <property type="taxonomic scope" value="Bacteria"/>
</dbReference>
<evidence type="ECO:0000256" key="1">
    <source>
        <dbReference type="ARBA" id="ARBA00004651"/>
    </source>
</evidence>
<protein>
    <submittedName>
        <fullName evidence="7">ABC-type branched-chain amino acid transport system, permease component</fullName>
    </submittedName>
</protein>
<dbReference type="CDD" id="cd06581">
    <property type="entry name" value="TM_PBP1_LivM_like"/>
    <property type="match status" value="1"/>
</dbReference>
<keyword evidence="4 6" id="KW-1133">Transmembrane helix</keyword>
<keyword evidence="2" id="KW-1003">Cell membrane</keyword>
<comment type="subcellular location">
    <subcellularLocation>
        <location evidence="1">Cell membrane</location>
        <topology evidence="1">Multi-pass membrane protein</topology>
    </subcellularLocation>
</comment>
<evidence type="ECO:0000313" key="8">
    <source>
        <dbReference type="Proteomes" id="UP000006346"/>
    </source>
</evidence>
<dbReference type="InterPro" id="IPR001851">
    <property type="entry name" value="ABC_transp_permease"/>
</dbReference>
<gene>
    <name evidence="7" type="ordered locus">Desor_3012</name>
</gene>
<name>G7WI86_DESOD</name>
<evidence type="ECO:0000256" key="5">
    <source>
        <dbReference type="ARBA" id="ARBA00023136"/>
    </source>
</evidence>
<organism evidence="7 8">
    <name type="scientific">Desulfosporosinus orientis (strain ATCC 19365 / DSM 765 / NCIMB 8382 / VKM B-1628 / Singapore I)</name>
    <name type="common">Desulfotomaculum orientis</name>
    <dbReference type="NCBI Taxonomy" id="768706"/>
    <lineage>
        <taxon>Bacteria</taxon>
        <taxon>Bacillati</taxon>
        <taxon>Bacillota</taxon>
        <taxon>Clostridia</taxon>
        <taxon>Eubacteriales</taxon>
        <taxon>Desulfitobacteriaceae</taxon>
        <taxon>Desulfosporosinus</taxon>
    </lineage>
</organism>
<reference evidence="7 8" key="2">
    <citation type="journal article" date="2012" name="J. Bacteriol.">
        <title>Complete genome sequences of Desulfosporosinus orientis DSM765T, Desulfosporosinus youngiae DSM17734T, Desulfosporosinus meridiei DSM13257T, and Desulfosporosinus acidiphilus DSM22704T.</title>
        <authorList>
            <person name="Pester M."/>
            <person name="Brambilla E."/>
            <person name="Alazard D."/>
            <person name="Rattei T."/>
            <person name="Weinmaier T."/>
            <person name="Han J."/>
            <person name="Lucas S."/>
            <person name="Lapidus A."/>
            <person name="Cheng J.F."/>
            <person name="Goodwin L."/>
            <person name="Pitluck S."/>
            <person name="Peters L."/>
            <person name="Ovchinnikova G."/>
            <person name="Teshima H."/>
            <person name="Detter J.C."/>
            <person name="Han C.S."/>
            <person name="Tapia R."/>
            <person name="Land M.L."/>
            <person name="Hauser L."/>
            <person name="Kyrpides N.C."/>
            <person name="Ivanova N.N."/>
            <person name="Pagani I."/>
            <person name="Huntmann M."/>
            <person name="Wei C.L."/>
            <person name="Davenport K.W."/>
            <person name="Daligault H."/>
            <person name="Chain P.S."/>
            <person name="Chen A."/>
            <person name="Mavromatis K."/>
            <person name="Markowitz V."/>
            <person name="Szeto E."/>
            <person name="Mikhailova N."/>
            <person name="Pati A."/>
            <person name="Wagner M."/>
            <person name="Woyke T."/>
            <person name="Ollivier B."/>
            <person name="Klenk H.P."/>
            <person name="Spring S."/>
            <person name="Loy A."/>
        </authorList>
    </citation>
    <scope>NUCLEOTIDE SEQUENCE [LARGE SCALE GENOMIC DNA]</scope>
    <source>
        <strain evidence="8">ATCC 19365 / DSM 765 / NCIMB 8382 / VKM B-1628</strain>
    </source>
</reference>
<reference evidence="8" key="1">
    <citation type="submission" date="2011-11" db="EMBL/GenBank/DDBJ databases">
        <title>Complete sequence of Desulfosporosinus orientis DSM 765.</title>
        <authorList>
            <person name="Lucas S."/>
            <person name="Han J."/>
            <person name="Lapidus A."/>
            <person name="Cheng J.-F."/>
            <person name="Goodwin L."/>
            <person name="Pitluck S."/>
            <person name="Peters L."/>
            <person name="Ovchinnikova G."/>
            <person name="Teshima H."/>
            <person name="Detter J.C."/>
            <person name="Han C."/>
            <person name="Tapia R."/>
            <person name="Land M."/>
            <person name="Hauser L."/>
            <person name="Kyrpides N."/>
            <person name="Ivanova N."/>
            <person name="Pagani I."/>
            <person name="Pester M."/>
            <person name="Spring S."/>
            <person name="Ollivier B."/>
            <person name="Rattei T."/>
            <person name="Klenk H.-P."/>
            <person name="Wagner M."/>
            <person name="Loy A."/>
            <person name="Woyke T."/>
        </authorList>
    </citation>
    <scope>NUCLEOTIDE SEQUENCE [LARGE SCALE GENOMIC DNA]</scope>
    <source>
        <strain evidence="8">ATCC 19365 / DSM 765 / NCIMB 8382 / VKM B-1628</strain>
    </source>
</reference>
<evidence type="ECO:0000256" key="6">
    <source>
        <dbReference type="SAM" id="Phobius"/>
    </source>
</evidence>
<evidence type="ECO:0000256" key="2">
    <source>
        <dbReference type="ARBA" id="ARBA00022475"/>
    </source>
</evidence>
<dbReference type="Proteomes" id="UP000006346">
    <property type="component" value="Chromosome"/>
</dbReference>
<dbReference type="InterPro" id="IPR043428">
    <property type="entry name" value="LivM-like"/>
</dbReference>
<dbReference type="PANTHER" id="PTHR30482:SF10">
    <property type="entry name" value="HIGH-AFFINITY BRANCHED-CHAIN AMINO ACID TRANSPORT PROTEIN BRAE"/>
    <property type="match status" value="1"/>
</dbReference>
<dbReference type="STRING" id="768706.Desor_3012"/>
<keyword evidence="5 6" id="KW-0472">Membrane</keyword>
<evidence type="ECO:0000256" key="4">
    <source>
        <dbReference type="ARBA" id="ARBA00022989"/>
    </source>
</evidence>
<feature type="transmembrane region" description="Helical" evidence="6">
    <location>
        <begin position="12"/>
        <end position="29"/>
    </location>
</feature>
<feature type="transmembrane region" description="Helical" evidence="6">
    <location>
        <begin position="60"/>
        <end position="80"/>
    </location>
</feature>
<feature type="transmembrane region" description="Helical" evidence="6">
    <location>
        <begin position="279"/>
        <end position="297"/>
    </location>
</feature>
<feature type="transmembrane region" description="Helical" evidence="6">
    <location>
        <begin position="86"/>
        <end position="106"/>
    </location>
</feature>
<proteinExistence type="predicted"/>
<feature type="transmembrane region" description="Helical" evidence="6">
    <location>
        <begin position="244"/>
        <end position="267"/>
    </location>
</feature>
<sequence length="327" mass="35956">MIKSLSFSPRKLILSIVSLVVLGVLPYLIPSFQLRIATGIMMWIGLALSWNMLGGYMGYISFGHGASFGLGAYITGLLMTQLQLPFFIALLIAGILTYIFAVLVGYPTLRLSGSYFAIGTWAFAEMMRQLVLVINISGGPEGMRLPPMLDDYFFYFVMLGLALLVFIVAYFFFENHDFGLKVKAVREEETAARTLGLNTTWIKNQVFSLSSMFAGIIGGAYAYWITFIHPDSVLGPLIADQMVIMVLLGGIGTLFGPVIGAIVLYVGNQYMLAAWGQSSAYLIILGVAICLVILFLPEGLLSLPKVWKGVHRRVFTTILTPTRKSKV</sequence>
<dbReference type="Pfam" id="PF02653">
    <property type="entry name" value="BPD_transp_2"/>
    <property type="match status" value="1"/>
</dbReference>
<dbReference type="GO" id="GO:0005886">
    <property type="term" value="C:plasma membrane"/>
    <property type="evidence" value="ECO:0007669"/>
    <property type="project" value="UniProtKB-SubCell"/>
</dbReference>
<dbReference type="EMBL" id="CP003108">
    <property type="protein sequence ID" value="AET68534.1"/>
    <property type="molecule type" value="Genomic_DNA"/>
</dbReference>
<evidence type="ECO:0000256" key="3">
    <source>
        <dbReference type="ARBA" id="ARBA00022692"/>
    </source>
</evidence>
<keyword evidence="3 6" id="KW-0812">Transmembrane</keyword>